<dbReference type="CDD" id="cd06312">
    <property type="entry name" value="PBP1_ABC_sugar_binding-like"/>
    <property type="match status" value="1"/>
</dbReference>
<evidence type="ECO:0000256" key="1">
    <source>
        <dbReference type="ARBA" id="ARBA00004196"/>
    </source>
</evidence>
<evidence type="ECO:0000256" key="3">
    <source>
        <dbReference type="SAM" id="SignalP"/>
    </source>
</evidence>
<dbReference type="Proteomes" id="UP001589610">
    <property type="component" value="Unassembled WGS sequence"/>
</dbReference>
<dbReference type="PANTHER" id="PTHR30036">
    <property type="entry name" value="D-XYLOSE-BINDING PERIPLASMIC PROTEIN"/>
    <property type="match status" value="1"/>
</dbReference>
<dbReference type="InterPro" id="IPR028082">
    <property type="entry name" value="Peripla_BP_I"/>
</dbReference>
<reference evidence="5 6" key="1">
    <citation type="submission" date="2024-09" db="EMBL/GenBank/DDBJ databases">
        <authorList>
            <person name="Sun Q."/>
            <person name="Mori K."/>
        </authorList>
    </citation>
    <scope>NUCLEOTIDE SEQUENCE [LARGE SCALE GENOMIC DNA]</scope>
    <source>
        <strain evidence="5 6">JCM 3028</strain>
    </source>
</reference>
<dbReference type="InterPro" id="IPR025997">
    <property type="entry name" value="SBP_2_dom"/>
</dbReference>
<dbReference type="RefSeq" id="WP_386160532.1">
    <property type="nucleotide sequence ID" value="NZ_JBHMBS010000014.1"/>
</dbReference>
<comment type="caution">
    <text evidence="5">The sequence shown here is derived from an EMBL/GenBank/DDBJ whole genome shotgun (WGS) entry which is preliminary data.</text>
</comment>
<name>A0ABV5TJA3_9ACTN</name>
<dbReference type="InterPro" id="IPR050555">
    <property type="entry name" value="Bact_Solute-Bind_Prot2"/>
</dbReference>
<dbReference type="PROSITE" id="PS51257">
    <property type="entry name" value="PROKAR_LIPOPROTEIN"/>
    <property type="match status" value="1"/>
</dbReference>
<dbReference type="PANTHER" id="PTHR30036:SF7">
    <property type="entry name" value="ABC TRANSPORTER PERIPLASMIC-BINDING PROTEIN YPHF"/>
    <property type="match status" value="1"/>
</dbReference>
<gene>
    <name evidence="5" type="ORF">ACFFRH_27240</name>
</gene>
<protein>
    <submittedName>
        <fullName evidence="5">Sugar ABC transporter substrate-binding protein</fullName>
    </submittedName>
</protein>
<dbReference type="Gene3D" id="3.40.50.2300">
    <property type="match status" value="2"/>
</dbReference>
<comment type="similarity">
    <text evidence="2">Belongs to the bacterial solute-binding protein 2 family.</text>
</comment>
<feature type="signal peptide" evidence="3">
    <location>
        <begin position="1"/>
        <end position="26"/>
    </location>
</feature>
<evidence type="ECO:0000259" key="4">
    <source>
        <dbReference type="Pfam" id="PF13407"/>
    </source>
</evidence>
<sequence length="331" mass="33280">MKWTTGLVAVAVLGLSALTGCSAGQAGGQPTKETAGAASGPAPAAGGGTFAVVTHASAGDAFWDVVKNGAEAAGKRYGVTVTYQGDGDPARQSQLIDQAVSQKVDGLVVSMANPDALKESVGKAVTAGIPVITINSGGDVSREFGAVTHVGQSEDVAGRGAGEKLKAEGVTKLLCVIHEAGNVGLDQRCNGATQGLGGTVERLQVDVGNLADATSKIKARLQADTSLNGVLTLNPAVAVAARDAIADGGSKAKLGTFDLSADVVAAIEDGEILFAVDQQQYLQGWLPITFLTLYKENLNTVGGGLPVNTGPGFVTKDNAAKVAKLAESGTR</sequence>
<evidence type="ECO:0000313" key="5">
    <source>
        <dbReference type="EMBL" id="MFB9679189.1"/>
    </source>
</evidence>
<dbReference type="Pfam" id="PF13407">
    <property type="entry name" value="Peripla_BP_4"/>
    <property type="match status" value="1"/>
</dbReference>
<feature type="domain" description="Periplasmic binding protein" evidence="4">
    <location>
        <begin position="50"/>
        <end position="291"/>
    </location>
</feature>
<evidence type="ECO:0000313" key="6">
    <source>
        <dbReference type="Proteomes" id="UP001589610"/>
    </source>
</evidence>
<dbReference type="SUPFAM" id="SSF53822">
    <property type="entry name" value="Periplasmic binding protein-like I"/>
    <property type="match status" value="1"/>
</dbReference>
<proteinExistence type="inferred from homology"/>
<keyword evidence="3" id="KW-0732">Signal</keyword>
<keyword evidence="6" id="KW-1185">Reference proteome</keyword>
<comment type="subcellular location">
    <subcellularLocation>
        <location evidence="1">Cell envelope</location>
    </subcellularLocation>
</comment>
<evidence type="ECO:0000256" key="2">
    <source>
        <dbReference type="ARBA" id="ARBA00007639"/>
    </source>
</evidence>
<dbReference type="EMBL" id="JBHMBS010000014">
    <property type="protein sequence ID" value="MFB9679189.1"/>
    <property type="molecule type" value="Genomic_DNA"/>
</dbReference>
<feature type="chain" id="PRO_5046122887" evidence="3">
    <location>
        <begin position="27"/>
        <end position="331"/>
    </location>
</feature>
<accession>A0ABV5TJA3</accession>
<organism evidence="5 6">
    <name type="scientific">Streptosporangium vulgare</name>
    <dbReference type="NCBI Taxonomy" id="46190"/>
    <lineage>
        <taxon>Bacteria</taxon>
        <taxon>Bacillati</taxon>
        <taxon>Actinomycetota</taxon>
        <taxon>Actinomycetes</taxon>
        <taxon>Streptosporangiales</taxon>
        <taxon>Streptosporangiaceae</taxon>
        <taxon>Streptosporangium</taxon>
    </lineage>
</organism>